<keyword evidence="10" id="KW-1185">Reference proteome</keyword>
<dbReference type="SUPFAM" id="SSF47384">
    <property type="entry name" value="Homodimeric domain of signal transducing histidine kinase"/>
    <property type="match status" value="1"/>
</dbReference>
<dbReference type="PROSITE" id="PS50109">
    <property type="entry name" value="HIS_KIN"/>
    <property type="match status" value="1"/>
</dbReference>
<evidence type="ECO:0000259" key="8">
    <source>
        <dbReference type="PROSITE" id="PS50113"/>
    </source>
</evidence>
<dbReference type="InterPro" id="IPR000014">
    <property type="entry name" value="PAS"/>
</dbReference>
<dbReference type="InterPro" id="IPR013655">
    <property type="entry name" value="PAS_fold_3"/>
</dbReference>
<dbReference type="SMART" id="SM00086">
    <property type="entry name" value="PAC"/>
    <property type="match status" value="4"/>
</dbReference>
<dbReference type="Gene3D" id="1.10.287.130">
    <property type="match status" value="1"/>
</dbReference>
<dbReference type="InterPro" id="IPR003018">
    <property type="entry name" value="GAF"/>
</dbReference>
<protein>
    <recommendedName>
        <fullName evidence="2">histidine kinase</fullName>
        <ecNumber evidence="2">2.7.13.3</ecNumber>
    </recommendedName>
</protein>
<dbReference type="PROSITE" id="PS50112">
    <property type="entry name" value="PAS"/>
    <property type="match status" value="3"/>
</dbReference>
<dbReference type="SUPFAM" id="SSF55781">
    <property type="entry name" value="GAF domain-like"/>
    <property type="match status" value="1"/>
</dbReference>
<keyword evidence="4" id="KW-0808">Transferase</keyword>
<feature type="domain" description="PAC" evidence="8">
    <location>
        <begin position="215"/>
        <end position="267"/>
    </location>
</feature>
<dbReference type="CDD" id="cd00082">
    <property type="entry name" value="HisKA"/>
    <property type="match status" value="1"/>
</dbReference>
<dbReference type="InterPro" id="IPR000700">
    <property type="entry name" value="PAS-assoc_C"/>
</dbReference>
<dbReference type="SUPFAM" id="SSF55874">
    <property type="entry name" value="ATPase domain of HSP90 chaperone/DNA topoisomerase II/histidine kinase"/>
    <property type="match status" value="1"/>
</dbReference>
<feature type="domain" description="PAC" evidence="8">
    <location>
        <begin position="343"/>
        <end position="395"/>
    </location>
</feature>
<dbReference type="Pfam" id="PF08447">
    <property type="entry name" value="PAS_3"/>
    <property type="match status" value="3"/>
</dbReference>
<dbReference type="PANTHER" id="PTHR43304">
    <property type="entry name" value="PHYTOCHROME-LIKE PROTEIN CPH1"/>
    <property type="match status" value="1"/>
</dbReference>
<feature type="domain" description="PAS" evidence="7">
    <location>
        <begin position="268"/>
        <end position="340"/>
    </location>
</feature>
<dbReference type="GO" id="GO:0000155">
    <property type="term" value="F:phosphorelay sensor kinase activity"/>
    <property type="evidence" value="ECO:0007669"/>
    <property type="project" value="InterPro"/>
</dbReference>
<dbReference type="PROSITE" id="PS50113">
    <property type="entry name" value="PAC"/>
    <property type="match status" value="4"/>
</dbReference>
<dbReference type="NCBIfam" id="TIGR00229">
    <property type="entry name" value="sensory_box"/>
    <property type="match status" value="3"/>
</dbReference>
<dbReference type="InterPro" id="IPR005467">
    <property type="entry name" value="His_kinase_dom"/>
</dbReference>
<comment type="caution">
    <text evidence="9">The sequence shown here is derived from an EMBL/GenBank/DDBJ whole genome shotgun (WGS) entry which is preliminary data.</text>
</comment>
<organism evidence="9 10">
    <name type="scientific">Bradyrhizobium rifense</name>
    <dbReference type="NCBI Taxonomy" id="515499"/>
    <lineage>
        <taxon>Bacteria</taxon>
        <taxon>Pseudomonadati</taxon>
        <taxon>Pseudomonadota</taxon>
        <taxon>Alphaproteobacteria</taxon>
        <taxon>Hyphomicrobiales</taxon>
        <taxon>Nitrobacteraceae</taxon>
        <taxon>Bradyrhizobium</taxon>
    </lineage>
</organism>
<evidence type="ECO:0000259" key="7">
    <source>
        <dbReference type="PROSITE" id="PS50112"/>
    </source>
</evidence>
<feature type="domain" description="PAS" evidence="7">
    <location>
        <begin position="155"/>
        <end position="212"/>
    </location>
</feature>
<dbReference type="PRINTS" id="PR00344">
    <property type="entry name" value="BCTRLSENSOR"/>
</dbReference>
<dbReference type="Pfam" id="PF02518">
    <property type="entry name" value="HATPase_c"/>
    <property type="match status" value="1"/>
</dbReference>
<dbReference type="Gene3D" id="3.30.450.20">
    <property type="entry name" value="PAS domain"/>
    <property type="match status" value="4"/>
</dbReference>
<dbReference type="Gene3D" id="3.30.450.40">
    <property type="match status" value="1"/>
</dbReference>
<dbReference type="SUPFAM" id="SSF55785">
    <property type="entry name" value="PYP-like sensor domain (PAS domain)"/>
    <property type="match status" value="4"/>
</dbReference>
<dbReference type="Proteomes" id="UP000324758">
    <property type="component" value="Unassembled WGS sequence"/>
</dbReference>
<feature type="domain" description="PAC" evidence="8">
    <location>
        <begin position="762"/>
        <end position="814"/>
    </location>
</feature>
<keyword evidence="5" id="KW-0418">Kinase</keyword>
<comment type="catalytic activity">
    <reaction evidence="1">
        <text>ATP + protein L-histidine = ADP + protein N-phospho-L-histidine.</text>
        <dbReference type="EC" id="2.7.13.3"/>
    </reaction>
</comment>
<evidence type="ECO:0000256" key="3">
    <source>
        <dbReference type="ARBA" id="ARBA00022553"/>
    </source>
</evidence>
<feature type="domain" description="Histidine kinase" evidence="6">
    <location>
        <begin position="834"/>
        <end position="1050"/>
    </location>
</feature>
<dbReference type="InterPro" id="IPR001610">
    <property type="entry name" value="PAC"/>
</dbReference>
<feature type="domain" description="PAC" evidence="8">
    <location>
        <begin position="636"/>
        <end position="688"/>
    </location>
</feature>
<dbReference type="InterPro" id="IPR003661">
    <property type="entry name" value="HisK_dim/P_dom"/>
</dbReference>
<dbReference type="Gene3D" id="3.30.565.10">
    <property type="entry name" value="Histidine kinase-like ATPase, C-terminal domain"/>
    <property type="match status" value="1"/>
</dbReference>
<dbReference type="Pfam" id="PF13185">
    <property type="entry name" value="GAF_2"/>
    <property type="match status" value="1"/>
</dbReference>
<dbReference type="SMART" id="SM00091">
    <property type="entry name" value="PAS"/>
    <property type="match status" value="3"/>
</dbReference>
<dbReference type="OrthoDB" id="9789238at2"/>
<dbReference type="SMART" id="SM00065">
    <property type="entry name" value="GAF"/>
    <property type="match status" value="1"/>
</dbReference>
<dbReference type="EC" id="2.7.13.3" evidence="2"/>
<feature type="domain" description="PAS" evidence="7">
    <location>
        <begin position="689"/>
        <end position="759"/>
    </location>
</feature>
<dbReference type="FunFam" id="3.30.450.20:FF:000099">
    <property type="entry name" value="Sensory box sensor histidine kinase"/>
    <property type="match status" value="1"/>
</dbReference>
<dbReference type="InterPro" id="IPR036097">
    <property type="entry name" value="HisK_dim/P_sf"/>
</dbReference>
<dbReference type="InterPro" id="IPR004358">
    <property type="entry name" value="Sig_transdc_His_kin-like_C"/>
</dbReference>
<evidence type="ECO:0000256" key="1">
    <source>
        <dbReference type="ARBA" id="ARBA00000085"/>
    </source>
</evidence>
<evidence type="ECO:0000256" key="2">
    <source>
        <dbReference type="ARBA" id="ARBA00012438"/>
    </source>
</evidence>
<reference evidence="9 10" key="1">
    <citation type="submission" date="2019-08" db="EMBL/GenBank/DDBJ databases">
        <title>Bradyrhizobium hipponensis sp. nov., a rhizobium isolated from a Lupinus angustifolius root nodule in Tunisia.</title>
        <authorList>
            <person name="Off K."/>
            <person name="Rejili M."/>
            <person name="Mars M."/>
            <person name="Brachmann A."/>
            <person name="Marin M."/>
        </authorList>
    </citation>
    <scope>NUCLEOTIDE SEQUENCE [LARGE SCALE GENOMIC DNA]</scope>
    <source>
        <strain evidence="9 10">CTAW71</strain>
    </source>
</reference>
<dbReference type="AlphaFoldDB" id="A0A5D3KX54"/>
<sequence>MRPARWDSHLKRAGGQSFYLSGANDATRSTSYTHSNQKPVAAFRADRHRALAQKGGAGSFRSAEGPWTHRCAHSSGLESGFIAKLSMNGGRMSLPFSEPASAAPIKGGVRQSNSAKLLSADETIEVDEAKKAEDRLRRIEIWLAQAQRLSRTGTWVLDGTTRRFLYWSDESYRIWGFDPLQGLPSRDDMWERIHPDDGERVWGEVQEALREKRDFRSEFRILLPDETVKYLEANTHHEFSPLGALFEVICTNVDVTERKYAEQALRESERKHRQLIESVPCHFWSVTPNGEPICVNQRLRDYFGNRFEDRKRDMEVLQGVLHPDDVAETEKALNHAFQTGEPFQREHRLRRADGEYRWHRVRAEPQRDPDGQIVQWFGLSVDIDERKRSEERLCVQHTIAQILAEAAAIEEAAPRILRAIGEYLGWDVGALWRVDRQAGALRCIELWHKASIEVPEFERVSREFTFVPGLGLPGRVWSSLEPEYVPDVVSDENFPRVMTAEREGLHAAFGFPILLGSEVLGVIECFSREIRQPDQELLNMLATIGSQIGQFIERKRAEQALRESEAKFRDFAETASDWFCEMGPDYKFTLLSENAFGSGAADRIGTACWDHALDLETEPDKWRLLHETVFSRKPFRDFVYCGLSSDGSPMYVRASGKPLFDANGEFQGYRGTCADVTEIVRAQEALRENERSLRSAIDGIAGLVVVLAPNGELETVNRQCLEYFGRSLEWLKNWGTNDAVHPEDLPRVVEIFSRAMTSGLPYHVDSRLRGIDGEYRWFEARGVPVGDDSGRIVRWYVLLTDVDDRTRALARLDQMQSDLAHLNRLSMMGEMAASLSHEILHPIATARNNARAGMRFLEMDPPNLDEAREALGCVVRDADRAKDIVGRIRSQIKRAPPQKERFDFHEAINEVIVMVQSAITKSGISCSTRLMDGLVPVQGDRVQLQQVLVNLILNAVEAMSSIEDGTRELSIRTEQSQTGGILVAVHDSGPGVDPVNLKRVFEPFYTTKISGIGMGLSICQTIINGHGGRLWMSANEPRGAVFQFILPAVEESS</sequence>
<proteinExistence type="predicted"/>
<gene>
    <name evidence="9" type="ORF">FXB40_08380</name>
</gene>
<dbReference type="InterPro" id="IPR003594">
    <property type="entry name" value="HATPase_dom"/>
</dbReference>
<keyword evidence="3" id="KW-0597">Phosphoprotein</keyword>
<evidence type="ECO:0000259" key="6">
    <source>
        <dbReference type="PROSITE" id="PS50109"/>
    </source>
</evidence>
<dbReference type="SMART" id="SM00387">
    <property type="entry name" value="HATPase_c"/>
    <property type="match status" value="1"/>
</dbReference>
<accession>A0A5D3KX54</accession>
<dbReference type="SMART" id="SM00388">
    <property type="entry name" value="HisKA"/>
    <property type="match status" value="1"/>
</dbReference>
<evidence type="ECO:0000256" key="5">
    <source>
        <dbReference type="ARBA" id="ARBA00022777"/>
    </source>
</evidence>
<dbReference type="InterPro" id="IPR052162">
    <property type="entry name" value="Sensor_kinase/Photoreceptor"/>
</dbReference>
<dbReference type="Gene3D" id="2.10.70.100">
    <property type="match status" value="1"/>
</dbReference>
<evidence type="ECO:0000256" key="4">
    <source>
        <dbReference type="ARBA" id="ARBA00022679"/>
    </source>
</evidence>
<name>A0A5D3KX54_9BRAD</name>
<evidence type="ECO:0000313" key="10">
    <source>
        <dbReference type="Proteomes" id="UP000324758"/>
    </source>
</evidence>
<dbReference type="InterPro" id="IPR029016">
    <property type="entry name" value="GAF-like_dom_sf"/>
</dbReference>
<dbReference type="InterPro" id="IPR035965">
    <property type="entry name" value="PAS-like_dom_sf"/>
</dbReference>
<dbReference type="PANTHER" id="PTHR43304:SF1">
    <property type="entry name" value="PAC DOMAIN-CONTAINING PROTEIN"/>
    <property type="match status" value="1"/>
</dbReference>
<dbReference type="Pfam" id="PF13426">
    <property type="entry name" value="PAS_9"/>
    <property type="match status" value="1"/>
</dbReference>
<dbReference type="InterPro" id="IPR036890">
    <property type="entry name" value="HATPase_C_sf"/>
</dbReference>
<dbReference type="CDD" id="cd00130">
    <property type="entry name" value="PAS"/>
    <property type="match status" value="3"/>
</dbReference>
<evidence type="ECO:0000313" key="9">
    <source>
        <dbReference type="EMBL" id="TYL97902.1"/>
    </source>
</evidence>
<dbReference type="EMBL" id="VSSS01000014">
    <property type="protein sequence ID" value="TYL97902.1"/>
    <property type="molecule type" value="Genomic_DNA"/>
</dbReference>